<keyword evidence="2" id="KW-1185">Reference proteome</keyword>
<dbReference type="AlphaFoldDB" id="A0A2Z7BMP1"/>
<proteinExistence type="predicted"/>
<dbReference type="Proteomes" id="UP000250235">
    <property type="component" value="Unassembled WGS sequence"/>
</dbReference>
<reference evidence="1 2" key="1">
    <citation type="journal article" date="2015" name="Proc. Natl. Acad. Sci. U.S.A.">
        <title>The resurrection genome of Boea hygrometrica: A blueprint for survival of dehydration.</title>
        <authorList>
            <person name="Xiao L."/>
            <person name="Yang G."/>
            <person name="Zhang L."/>
            <person name="Yang X."/>
            <person name="Zhao S."/>
            <person name="Ji Z."/>
            <person name="Zhou Q."/>
            <person name="Hu M."/>
            <person name="Wang Y."/>
            <person name="Chen M."/>
            <person name="Xu Y."/>
            <person name="Jin H."/>
            <person name="Xiao X."/>
            <person name="Hu G."/>
            <person name="Bao F."/>
            <person name="Hu Y."/>
            <person name="Wan P."/>
            <person name="Li L."/>
            <person name="Deng X."/>
            <person name="Kuang T."/>
            <person name="Xiang C."/>
            <person name="Zhu J.K."/>
            <person name="Oliver M.J."/>
            <person name="He Y."/>
        </authorList>
    </citation>
    <scope>NUCLEOTIDE SEQUENCE [LARGE SCALE GENOMIC DNA]</scope>
    <source>
        <strain evidence="2">cv. XS01</strain>
    </source>
</reference>
<dbReference type="EMBL" id="KV005020">
    <property type="protein sequence ID" value="KZV34659.1"/>
    <property type="molecule type" value="Genomic_DNA"/>
</dbReference>
<protein>
    <submittedName>
        <fullName evidence="1">Uncharacterized protein</fullName>
    </submittedName>
</protein>
<gene>
    <name evidence="1" type="ORF">F511_12462</name>
</gene>
<evidence type="ECO:0000313" key="2">
    <source>
        <dbReference type="Proteomes" id="UP000250235"/>
    </source>
</evidence>
<name>A0A2Z7BMP1_9LAMI</name>
<organism evidence="1 2">
    <name type="scientific">Dorcoceras hygrometricum</name>
    <dbReference type="NCBI Taxonomy" id="472368"/>
    <lineage>
        <taxon>Eukaryota</taxon>
        <taxon>Viridiplantae</taxon>
        <taxon>Streptophyta</taxon>
        <taxon>Embryophyta</taxon>
        <taxon>Tracheophyta</taxon>
        <taxon>Spermatophyta</taxon>
        <taxon>Magnoliopsida</taxon>
        <taxon>eudicotyledons</taxon>
        <taxon>Gunneridae</taxon>
        <taxon>Pentapetalae</taxon>
        <taxon>asterids</taxon>
        <taxon>lamiids</taxon>
        <taxon>Lamiales</taxon>
        <taxon>Gesneriaceae</taxon>
        <taxon>Didymocarpoideae</taxon>
        <taxon>Trichosporeae</taxon>
        <taxon>Loxocarpinae</taxon>
        <taxon>Dorcoceras</taxon>
    </lineage>
</organism>
<sequence>MADDTDEVFDFSNLEFTREYLVTTLNDMVHEYKKFSQSFEEVKAKKESHATKSELVISDEMQAALT</sequence>
<accession>A0A2Z7BMP1</accession>
<evidence type="ECO:0000313" key="1">
    <source>
        <dbReference type="EMBL" id="KZV34659.1"/>
    </source>
</evidence>